<sequence length="80" mass="9262">MPGNWYPYCNSVAENILMKRESCPRMDTNFHEKRINEAVLLFRHPAIQPCFGSFLVISTIGRDLSFVLFCSFIQLGTQNF</sequence>
<dbReference type="KEGG" id="cph:Cpha266_1268"/>
<dbReference type="Proteomes" id="UP000008701">
    <property type="component" value="Chromosome"/>
</dbReference>
<organism evidence="1 2">
    <name type="scientific">Chlorobium phaeobacteroides (strain DSM 266 / SMG 266 / 2430)</name>
    <dbReference type="NCBI Taxonomy" id="290317"/>
    <lineage>
        <taxon>Bacteria</taxon>
        <taxon>Pseudomonadati</taxon>
        <taxon>Chlorobiota</taxon>
        <taxon>Chlorobiia</taxon>
        <taxon>Chlorobiales</taxon>
        <taxon>Chlorobiaceae</taxon>
        <taxon>Chlorobium/Pelodictyon group</taxon>
        <taxon>Chlorobium</taxon>
    </lineage>
</organism>
<reference evidence="1 2" key="1">
    <citation type="submission" date="2006-12" db="EMBL/GenBank/DDBJ databases">
        <title>Complete sequence of Chlorobium phaeobacteroides DSM 266.</title>
        <authorList>
            <consortium name="US DOE Joint Genome Institute"/>
            <person name="Copeland A."/>
            <person name="Lucas S."/>
            <person name="Lapidus A."/>
            <person name="Barry K."/>
            <person name="Detter J.C."/>
            <person name="Glavina del Rio T."/>
            <person name="Hammon N."/>
            <person name="Israni S."/>
            <person name="Pitluck S."/>
            <person name="Goltsman E."/>
            <person name="Schmutz J."/>
            <person name="Larimer F."/>
            <person name="Land M."/>
            <person name="Hauser L."/>
            <person name="Mikhailova N."/>
            <person name="Li T."/>
            <person name="Overmann J."/>
            <person name="Bryant D.A."/>
            <person name="Richardson P."/>
        </authorList>
    </citation>
    <scope>NUCLEOTIDE SEQUENCE [LARGE SCALE GENOMIC DNA]</scope>
    <source>
        <strain evidence="1 2">DSM 266</strain>
    </source>
</reference>
<name>A1BFX4_CHLPD</name>
<evidence type="ECO:0000313" key="1">
    <source>
        <dbReference type="EMBL" id="ABL65301.1"/>
    </source>
</evidence>
<protein>
    <submittedName>
        <fullName evidence="1">Uncharacterized protein</fullName>
    </submittedName>
</protein>
<keyword evidence="2" id="KW-1185">Reference proteome</keyword>
<proteinExistence type="predicted"/>
<accession>A1BFX4</accession>
<dbReference type="HOGENOM" id="CLU_2583324_0_0_10"/>
<gene>
    <name evidence="1" type="ordered locus">Cpha266_1268</name>
</gene>
<dbReference type="AlphaFoldDB" id="A1BFX4"/>
<evidence type="ECO:0000313" key="2">
    <source>
        <dbReference type="Proteomes" id="UP000008701"/>
    </source>
</evidence>
<dbReference type="EMBL" id="CP000492">
    <property type="protein sequence ID" value="ABL65301.1"/>
    <property type="molecule type" value="Genomic_DNA"/>
</dbReference>